<proteinExistence type="predicted"/>
<dbReference type="EMBL" id="GL945443">
    <property type="protein sequence ID" value="EGO19663.1"/>
    <property type="molecule type" value="Genomic_DNA"/>
</dbReference>
<sequence length="95" mass="10425">MSIALSQRSIKVMDPQVAAQFCSESSSSRYKSSSATLSRLSHFPRLTWAISYVCLAIPCTSVLTKPSCRIFVPMQKGIKAGDISLENTILRSLNL</sequence>
<organism>
    <name type="scientific">Serpula lacrymans var. lacrymans (strain S7.9)</name>
    <name type="common">Dry rot fungus</name>
    <dbReference type="NCBI Taxonomy" id="578457"/>
    <lineage>
        <taxon>Eukaryota</taxon>
        <taxon>Fungi</taxon>
        <taxon>Dikarya</taxon>
        <taxon>Basidiomycota</taxon>
        <taxon>Agaricomycotina</taxon>
        <taxon>Agaricomycetes</taxon>
        <taxon>Agaricomycetidae</taxon>
        <taxon>Boletales</taxon>
        <taxon>Coniophorineae</taxon>
        <taxon>Serpulaceae</taxon>
        <taxon>Serpula</taxon>
    </lineage>
</organism>
<protein>
    <submittedName>
        <fullName evidence="1">Uncharacterized protein</fullName>
    </submittedName>
</protein>
<dbReference type="Proteomes" id="UP000008064">
    <property type="component" value="Unassembled WGS sequence"/>
</dbReference>
<dbReference type="HOGENOM" id="CLU_2374099_0_0_1"/>
<dbReference type="AlphaFoldDB" id="F8PBM5"/>
<dbReference type="KEGG" id="sla:SERLADRAFT_479339"/>
<evidence type="ECO:0000313" key="1">
    <source>
        <dbReference type="EMBL" id="EGO19663.1"/>
    </source>
</evidence>
<dbReference type="GeneID" id="18821335"/>
<name>F8PBM5_SERL9</name>
<reference evidence="1" key="1">
    <citation type="submission" date="2011-04" db="EMBL/GenBank/DDBJ databases">
        <title>Evolution of plant cell wall degrading machinery underlies the functional diversity of forest fungi.</title>
        <authorList>
            <consortium name="US DOE Joint Genome Institute (JGI-PGF)"/>
            <person name="Eastwood D.C."/>
            <person name="Floudas D."/>
            <person name="Binder M."/>
            <person name="Majcherczyk A."/>
            <person name="Schneider P."/>
            <person name="Aerts A."/>
            <person name="Asiegbu F.O."/>
            <person name="Baker S.E."/>
            <person name="Barry K."/>
            <person name="Bendiksby M."/>
            <person name="Blumentritt M."/>
            <person name="Coutinho P.M."/>
            <person name="Cullen D."/>
            <person name="Cullen D."/>
            <person name="Gathman A."/>
            <person name="Goodell B."/>
            <person name="Henrissat B."/>
            <person name="Ihrmark K."/>
            <person name="Kauserud H."/>
            <person name="Kohler A."/>
            <person name="LaButti K."/>
            <person name="Lapidus A."/>
            <person name="Lavin J.L."/>
            <person name="Lee Y.-H."/>
            <person name="Lindquist E."/>
            <person name="Lilly W."/>
            <person name="Lucas S."/>
            <person name="Morin E."/>
            <person name="Murat C."/>
            <person name="Oguiza J.A."/>
            <person name="Park J."/>
            <person name="Pisabarro A.G."/>
            <person name="Riley R."/>
            <person name="Rosling A."/>
            <person name="Salamov A."/>
            <person name="Schmidt O."/>
            <person name="Schmutz J."/>
            <person name="Skrede I."/>
            <person name="Stenlid J."/>
            <person name="Wiebenga A."/>
            <person name="Xie X."/>
            <person name="Kues U."/>
            <person name="Hibbett D.S."/>
            <person name="Hoffmeister D."/>
            <person name="Hogberg N."/>
            <person name="Martin F."/>
            <person name="Grigoriev I.V."/>
            <person name="Watkinson S.C."/>
        </authorList>
    </citation>
    <scope>NUCLEOTIDE SEQUENCE</scope>
    <source>
        <strain evidence="1">S7.9</strain>
    </source>
</reference>
<gene>
    <name evidence="1" type="ORF">SERLADRAFT_479339</name>
</gene>
<dbReference type="RefSeq" id="XP_007323796.1">
    <property type="nucleotide sequence ID" value="XM_007323734.1"/>
</dbReference>
<accession>F8PBM5</accession>